<dbReference type="STRING" id="112090.W4FHF7"/>
<dbReference type="EMBL" id="KI913204">
    <property type="protein sequence ID" value="ETV66894.1"/>
    <property type="molecule type" value="Genomic_DNA"/>
</dbReference>
<dbReference type="InterPro" id="IPR016024">
    <property type="entry name" value="ARM-type_fold"/>
</dbReference>
<evidence type="ECO:0000313" key="2">
    <source>
        <dbReference type="EMBL" id="ETV66895.1"/>
    </source>
</evidence>
<gene>
    <name evidence="2" type="ORF">H257_16708</name>
</gene>
<dbReference type="EMBL" id="KI913204">
    <property type="protein sequence ID" value="ETV66895.1"/>
    <property type="molecule type" value="Genomic_DNA"/>
</dbReference>
<dbReference type="Gene3D" id="1.25.10.10">
    <property type="entry name" value="Leucine-rich Repeat Variant"/>
    <property type="match status" value="1"/>
</dbReference>
<organism evidence="2">
    <name type="scientific">Aphanomyces astaci</name>
    <name type="common">Crayfish plague agent</name>
    <dbReference type="NCBI Taxonomy" id="112090"/>
    <lineage>
        <taxon>Eukaryota</taxon>
        <taxon>Sar</taxon>
        <taxon>Stramenopiles</taxon>
        <taxon>Oomycota</taxon>
        <taxon>Saprolegniomycetes</taxon>
        <taxon>Saprolegniales</taxon>
        <taxon>Verrucalvaceae</taxon>
        <taxon>Aphanomyces</taxon>
    </lineage>
</organism>
<dbReference type="RefSeq" id="XP_009843535.1">
    <property type="nucleotide sequence ID" value="XM_009845233.1"/>
</dbReference>
<protein>
    <recommendedName>
        <fullName evidence="1">CLASP N-terminal domain-containing protein</fullName>
    </recommendedName>
</protein>
<dbReference type="AlphaFoldDB" id="W4FHF7"/>
<dbReference type="InterPro" id="IPR024395">
    <property type="entry name" value="CLASP_N_dom"/>
</dbReference>
<proteinExistence type="predicted"/>
<evidence type="ECO:0000259" key="1">
    <source>
        <dbReference type="Pfam" id="PF12348"/>
    </source>
</evidence>
<dbReference type="VEuPathDB" id="FungiDB:H257_16708"/>
<sequence>MHAPMWSMPWRLFVYMVRRVTENTTLHLVFVWTTSRSRWAAHFLPSSIIDMNTFTHAKHAAADFLQELKLGAMEVLLNQLQTQTHRLLHALLQGPESWRLQLQELAGVQSVLDTVDNTVHDVDSKAIVASCLLPVATPITKLIASDRSEVAKKACGAVAQFAEMSGTAFAPFADVVLPSLVSTAPNKVQVFRQAGKDCLTTISTVSKYDMKILVSLWRQSRTSEARCLIVQQVTTVVRVWPKSELAEHCDDVLLLLSGAIQDPKDFVRAAAREALCAFAETWSERMDQVAEIPPLPQRPLIIAEHASAQLTAALRKKQMSATSVARPHLPLRRQLRPAPTPRRDGNKTMSAATVVPVVISIELAPKSVAGSSCHAAEAQWWSLGASLGQFLTTCVTKAWCALRSAATSVTKAVVVAKTMLWSVYGLVQRIYTWAMSANVDTPSQGIETA</sequence>
<dbReference type="Pfam" id="PF12348">
    <property type="entry name" value="CLASP_N"/>
    <property type="match status" value="1"/>
</dbReference>
<dbReference type="SUPFAM" id="SSF48371">
    <property type="entry name" value="ARM repeat"/>
    <property type="match status" value="1"/>
</dbReference>
<dbReference type="GeneID" id="20818704"/>
<dbReference type="RefSeq" id="XP_009843536.1">
    <property type="nucleotide sequence ID" value="XM_009845234.1"/>
</dbReference>
<feature type="domain" description="CLASP N-terminal" evidence="1">
    <location>
        <begin position="98"/>
        <end position="289"/>
    </location>
</feature>
<dbReference type="OrthoDB" id="71285at2759"/>
<reference evidence="2" key="1">
    <citation type="submission" date="2013-12" db="EMBL/GenBank/DDBJ databases">
        <title>The Genome Sequence of Aphanomyces astaci APO3.</title>
        <authorList>
            <consortium name="The Broad Institute Genomics Platform"/>
            <person name="Russ C."/>
            <person name="Tyler B."/>
            <person name="van West P."/>
            <person name="Dieguez-Uribeondo J."/>
            <person name="Young S.K."/>
            <person name="Zeng Q."/>
            <person name="Gargeya S."/>
            <person name="Fitzgerald M."/>
            <person name="Abouelleil A."/>
            <person name="Alvarado L."/>
            <person name="Chapman S.B."/>
            <person name="Gainer-Dewar J."/>
            <person name="Goldberg J."/>
            <person name="Griggs A."/>
            <person name="Gujja S."/>
            <person name="Hansen M."/>
            <person name="Howarth C."/>
            <person name="Imamovic A."/>
            <person name="Ireland A."/>
            <person name="Larimer J."/>
            <person name="McCowan C."/>
            <person name="Murphy C."/>
            <person name="Pearson M."/>
            <person name="Poon T.W."/>
            <person name="Priest M."/>
            <person name="Roberts A."/>
            <person name="Saif S."/>
            <person name="Shea T."/>
            <person name="Sykes S."/>
            <person name="Wortman J."/>
            <person name="Nusbaum C."/>
            <person name="Birren B."/>
        </authorList>
    </citation>
    <scope>NUCLEOTIDE SEQUENCE [LARGE SCALE GENOMIC DNA]</scope>
    <source>
        <strain evidence="2">APO3</strain>
    </source>
</reference>
<accession>W4FHF7</accession>
<dbReference type="InterPro" id="IPR011989">
    <property type="entry name" value="ARM-like"/>
</dbReference>
<name>W4FHF7_APHAT</name>